<dbReference type="Proteomes" id="UP001215151">
    <property type="component" value="Unassembled WGS sequence"/>
</dbReference>
<comment type="caution">
    <text evidence="1">The sequence shown here is derived from an EMBL/GenBank/DDBJ whole genome shotgun (WGS) entry which is preliminary data.</text>
</comment>
<sequence>MVDCRISKDLKERAVALSAIGYDAPSVADILGVPGDSVKRWVRNVATYGAVQRKILLCSRKQILSTRIIEAIHGLVCPPPAPYLDEIASWIAVTYGQPVSISTRKANILSRFTAVQLVFAGKSSKVGDGMDER</sequence>
<reference evidence="1" key="1">
    <citation type="submission" date="2022-11" db="EMBL/GenBank/DDBJ databases">
        <title>Genome Sequence of Cubamyces cubensis.</title>
        <authorList>
            <person name="Buettner E."/>
        </authorList>
    </citation>
    <scope>NUCLEOTIDE SEQUENCE</scope>
    <source>
        <strain evidence="1">MPL-01</strain>
    </source>
</reference>
<proteinExistence type="predicted"/>
<accession>A0AAD7TF09</accession>
<organism evidence="1 2">
    <name type="scientific">Trametes cubensis</name>
    <dbReference type="NCBI Taxonomy" id="1111947"/>
    <lineage>
        <taxon>Eukaryota</taxon>
        <taxon>Fungi</taxon>
        <taxon>Dikarya</taxon>
        <taxon>Basidiomycota</taxon>
        <taxon>Agaricomycotina</taxon>
        <taxon>Agaricomycetes</taxon>
        <taxon>Polyporales</taxon>
        <taxon>Polyporaceae</taxon>
        <taxon>Trametes</taxon>
    </lineage>
</organism>
<evidence type="ECO:0000313" key="1">
    <source>
        <dbReference type="EMBL" id="KAJ8454319.1"/>
    </source>
</evidence>
<evidence type="ECO:0000313" key="2">
    <source>
        <dbReference type="Proteomes" id="UP001215151"/>
    </source>
</evidence>
<dbReference type="EMBL" id="JAPEVG010000997">
    <property type="protein sequence ID" value="KAJ8454319.1"/>
    <property type="molecule type" value="Genomic_DNA"/>
</dbReference>
<name>A0AAD7TF09_9APHY</name>
<dbReference type="SUPFAM" id="SSF46689">
    <property type="entry name" value="Homeodomain-like"/>
    <property type="match status" value="1"/>
</dbReference>
<dbReference type="AlphaFoldDB" id="A0AAD7TF09"/>
<keyword evidence="2" id="KW-1185">Reference proteome</keyword>
<dbReference type="InterPro" id="IPR009057">
    <property type="entry name" value="Homeodomain-like_sf"/>
</dbReference>
<protein>
    <submittedName>
        <fullName evidence="1">Uncharacterized protein</fullName>
    </submittedName>
</protein>
<gene>
    <name evidence="1" type="ORF">ONZ51_g13096</name>
</gene>